<organism evidence="3 4">
    <name type="scientific">Rothia dentocariosa</name>
    <dbReference type="NCBI Taxonomy" id="2047"/>
    <lineage>
        <taxon>Bacteria</taxon>
        <taxon>Bacillati</taxon>
        <taxon>Actinomycetota</taxon>
        <taxon>Actinomycetes</taxon>
        <taxon>Micrococcales</taxon>
        <taxon>Micrococcaceae</taxon>
        <taxon>Rothia</taxon>
    </lineage>
</organism>
<feature type="compositionally biased region" description="Low complexity" evidence="1">
    <location>
        <begin position="96"/>
        <end position="106"/>
    </location>
</feature>
<feature type="transmembrane region" description="Helical" evidence="2">
    <location>
        <begin position="19"/>
        <end position="39"/>
    </location>
</feature>
<keyword evidence="4" id="KW-1185">Reference proteome</keyword>
<evidence type="ECO:0000256" key="1">
    <source>
        <dbReference type="SAM" id="MobiDB-lite"/>
    </source>
</evidence>
<gene>
    <name evidence="3" type="ORF">CRM92_05940</name>
</gene>
<dbReference type="Proteomes" id="UP000219947">
    <property type="component" value="Unassembled WGS sequence"/>
</dbReference>
<evidence type="ECO:0000313" key="4">
    <source>
        <dbReference type="Proteomes" id="UP000219947"/>
    </source>
</evidence>
<name>A0A2A8D5G5_9MICC</name>
<evidence type="ECO:0000313" key="3">
    <source>
        <dbReference type="EMBL" id="PEN16222.1"/>
    </source>
</evidence>
<keyword evidence="2" id="KW-1133">Transmembrane helix</keyword>
<keyword evidence="2" id="KW-0472">Membrane</keyword>
<comment type="caution">
    <text evidence="3">The sequence shown here is derived from an EMBL/GenBank/DDBJ whole genome shotgun (WGS) entry which is preliminary data.</text>
</comment>
<sequence>MTGLPLETGMFRRIVMSHLILDTLATVPDLVAFAAHGVALAADNTPAANPDGSVAGSPGIGGFFATAALSLLVIILGIDMTRRTRRLRYRAQYAAAQEAEQTQAQQDTESEDDQHGTR</sequence>
<evidence type="ECO:0000256" key="2">
    <source>
        <dbReference type="SAM" id="Phobius"/>
    </source>
</evidence>
<proteinExistence type="predicted"/>
<feature type="region of interest" description="Disordered" evidence="1">
    <location>
        <begin position="96"/>
        <end position="118"/>
    </location>
</feature>
<dbReference type="EMBL" id="PDEV01000002">
    <property type="protein sequence ID" value="PEN16222.1"/>
    <property type="molecule type" value="Genomic_DNA"/>
</dbReference>
<dbReference type="AlphaFoldDB" id="A0A2A8D5G5"/>
<protein>
    <submittedName>
        <fullName evidence="3">Uncharacterized protein</fullName>
    </submittedName>
</protein>
<accession>A0A2A8D5G5</accession>
<feature type="transmembrane region" description="Helical" evidence="2">
    <location>
        <begin position="59"/>
        <end position="78"/>
    </location>
</feature>
<reference evidence="3" key="1">
    <citation type="submission" date="2017-10" db="EMBL/GenBank/DDBJ databases">
        <title>Kefir isolates.</title>
        <authorList>
            <person name="Kim Y."/>
            <person name="Blasche S."/>
        </authorList>
    </citation>
    <scope>NUCLEOTIDE SEQUENCE [LARGE SCALE GENOMIC DNA]</scope>
    <source>
        <strain evidence="3">OG2-2</strain>
    </source>
</reference>
<keyword evidence="2" id="KW-0812">Transmembrane</keyword>